<gene>
    <name evidence="2" type="ORF">A1O9_05291</name>
</gene>
<dbReference type="SUPFAM" id="SSF103473">
    <property type="entry name" value="MFS general substrate transporter"/>
    <property type="match status" value="1"/>
</dbReference>
<keyword evidence="3" id="KW-1185">Reference proteome</keyword>
<dbReference type="Proteomes" id="UP000027920">
    <property type="component" value="Unassembled WGS sequence"/>
</dbReference>
<dbReference type="HOGENOM" id="CLU_1354624_0_0_1"/>
<organism evidence="2 3">
    <name type="scientific">Exophiala aquamarina CBS 119918</name>
    <dbReference type="NCBI Taxonomy" id="1182545"/>
    <lineage>
        <taxon>Eukaryota</taxon>
        <taxon>Fungi</taxon>
        <taxon>Dikarya</taxon>
        <taxon>Ascomycota</taxon>
        <taxon>Pezizomycotina</taxon>
        <taxon>Eurotiomycetes</taxon>
        <taxon>Chaetothyriomycetidae</taxon>
        <taxon>Chaetothyriales</taxon>
        <taxon>Herpotrichiellaceae</taxon>
        <taxon>Exophiala</taxon>
    </lineage>
</organism>
<feature type="transmembrane region" description="Helical" evidence="1">
    <location>
        <begin position="174"/>
        <end position="194"/>
    </location>
</feature>
<sequence length="202" mass="22188">MVISGQNVGGVIWAVLVNQLVNYSGVSLGWTLRIIGFMQLALMVAAVILIQPPFPREMPRESIKIKTYLTDKRTLLFTLASFIMNLGIYIHYTYVSIYGYQYGLSARMAFYLAPILDAEAFFGCYALGIVADTGFGFFDSLIITAFAFAVLGGGPIGGRLLENAGDTNYVPMQVFTGVCMVVSSCLYLVTPLWVSRDVRESV</sequence>
<feature type="transmembrane region" description="Helical" evidence="1">
    <location>
        <begin position="75"/>
        <end position="97"/>
    </location>
</feature>
<dbReference type="PANTHER" id="PTHR11360">
    <property type="entry name" value="MONOCARBOXYLATE TRANSPORTER"/>
    <property type="match status" value="1"/>
</dbReference>
<evidence type="ECO:0008006" key="4">
    <source>
        <dbReference type="Google" id="ProtNLM"/>
    </source>
</evidence>
<evidence type="ECO:0000313" key="3">
    <source>
        <dbReference type="Proteomes" id="UP000027920"/>
    </source>
</evidence>
<accession>A0A072PBA5</accession>
<name>A0A072PBA5_9EURO</name>
<feature type="transmembrane region" description="Helical" evidence="1">
    <location>
        <begin position="109"/>
        <end position="128"/>
    </location>
</feature>
<dbReference type="EMBL" id="AMGV01000004">
    <property type="protein sequence ID" value="KEF57374.1"/>
    <property type="molecule type" value="Genomic_DNA"/>
</dbReference>
<keyword evidence="1" id="KW-0472">Membrane</keyword>
<dbReference type="Gene3D" id="1.20.1250.20">
    <property type="entry name" value="MFS general substrate transporter like domains"/>
    <property type="match status" value="1"/>
</dbReference>
<proteinExistence type="predicted"/>
<protein>
    <recommendedName>
        <fullName evidence="4">Major facilitator superfamily (MFS) profile domain-containing protein</fullName>
    </recommendedName>
</protein>
<keyword evidence="1" id="KW-1133">Transmembrane helix</keyword>
<evidence type="ECO:0000313" key="2">
    <source>
        <dbReference type="EMBL" id="KEF57374.1"/>
    </source>
</evidence>
<keyword evidence="1" id="KW-0812">Transmembrane</keyword>
<dbReference type="VEuPathDB" id="FungiDB:A1O9_05291"/>
<reference evidence="2 3" key="1">
    <citation type="submission" date="2013-03" db="EMBL/GenBank/DDBJ databases">
        <title>The Genome Sequence of Exophiala aquamarina CBS 119918.</title>
        <authorList>
            <consortium name="The Broad Institute Genomics Platform"/>
            <person name="Cuomo C."/>
            <person name="de Hoog S."/>
            <person name="Gorbushina A."/>
            <person name="Walker B."/>
            <person name="Young S.K."/>
            <person name="Zeng Q."/>
            <person name="Gargeya S."/>
            <person name="Fitzgerald M."/>
            <person name="Haas B."/>
            <person name="Abouelleil A."/>
            <person name="Allen A.W."/>
            <person name="Alvarado L."/>
            <person name="Arachchi H.M."/>
            <person name="Berlin A.M."/>
            <person name="Chapman S.B."/>
            <person name="Gainer-Dewar J."/>
            <person name="Goldberg J."/>
            <person name="Griggs A."/>
            <person name="Gujja S."/>
            <person name="Hansen M."/>
            <person name="Howarth C."/>
            <person name="Imamovic A."/>
            <person name="Ireland A."/>
            <person name="Larimer J."/>
            <person name="McCowan C."/>
            <person name="Murphy C."/>
            <person name="Pearson M."/>
            <person name="Poon T.W."/>
            <person name="Priest M."/>
            <person name="Roberts A."/>
            <person name="Saif S."/>
            <person name="Shea T."/>
            <person name="Sisk P."/>
            <person name="Sykes S."/>
            <person name="Wortman J."/>
            <person name="Nusbaum C."/>
            <person name="Birren B."/>
        </authorList>
    </citation>
    <scope>NUCLEOTIDE SEQUENCE [LARGE SCALE GENOMIC DNA]</scope>
    <source>
        <strain evidence="2 3">CBS 119918</strain>
    </source>
</reference>
<dbReference type="InterPro" id="IPR050327">
    <property type="entry name" value="Proton-linked_MCT"/>
</dbReference>
<comment type="caution">
    <text evidence="2">The sequence shown here is derived from an EMBL/GenBank/DDBJ whole genome shotgun (WGS) entry which is preliminary data.</text>
</comment>
<dbReference type="GeneID" id="25280217"/>
<evidence type="ECO:0000256" key="1">
    <source>
        <dbReference type="SAM" id="Phobius"/>
    </source>
</evidence>
<dbReference type="RefSeq" id="XP_013259964.1">
    <property type="nucleotide sequence ID" value="XM_013404510.1"/>
</dbReference>
<dbReference type="InterPro" id="IPR036259">
    <property type="entry name" value="MFS_trans_sf"/>
</dbReference>
<dbReference type="OrthoDB" id="6499973at2759"/>
<feature type="transmembrane region" description="Helical" evidence="1">
    <location>
        <begin position="30"/>
        <end position="54"/>
    </location>
</feature>
<feature type="transmembrane region" description="Helical" evidence="1">
    <location>
        <begin position="135"/>
        <end position="154"/>
    </location>
</feature>
<dbReference type="PANTHER" id="PTHR11360:SF177">
    <property type="entry name" value="RIBOFLAVIN TRANSPORTER MCH5"/>
    <property type="match status" value="1"/>
</dbReference>
<dbReference type="AlphaFoldDB" id="A0A072PBA5"/>